<accession>A0ABT5UCE5</accession>
<dbReference type="Pfam" id="PF09961">
    <property type="entry name" value="DUF2195"/>
    <property type="match status" value="1"/>
</dbReference>
<dbReference type="InterPro" id="IPR018696">
    <property type="entry name" value="DUF2195"/>
</dbReference>
<dbReference type="RefSeq" id="WP_274689524.1">
    <property type="nucleotide sequence ID" value="NZ_JAPMOU010000017.1"/>
</dbReference>
<evidence type="ECO:0000313" key="2">
    <source>
        <dbReference type="Proteomes" id="UP001528823"/>
    </source>
</evidence>
<evidence type="ECO:0000313" key="1">
    <source>
        <dbReference type="EMBL" id="MDE1463182.1"/>
    </source>
</evidence>
<proteinExistence type="predicted"/>
<comment type="caution">
    <text evidence="1">The sequence shown here is derived from an EMBL/GenBank/DDBJ whole genome shotgun (WGS) entry which is preliminary data.</text>
</comment>
<protein>
    <submittedName>
        <fullName evidence="1">DUF2195 family protein</fullName>
    </submittedName>
</protein>
<keyword evidence="2" id="KW-1185">Reference proteome</keyword>
<dbReference type="Proteomes" id="UP001528823">
    <property type="component" value="Unassembled WGS sequence"/>
</dbReference>
<gene>
    <name evidence="1" type="ORF">ORQ98_14535</name>
</gene>
<reference evidence="1 2" key="1">
    <citation type="submission" date="2022-11" db="EMBL/GenBank/DDBJ databases">
        <title>Spartinivicinus poritis sp. nov., isolated from scleractinian coral Porites lutea.</title>
        <authorList>
            <person name="Zhang G."/>
            <person name="Cai L."/>
            <person name="Wei Q."/>
        </authorList>
    </citation>
    <scope>NUCLEOTIDE SEQUENCE [LARGE SCALE GENOMIC DNA]</scope>
    <source>
        <strain evidence="1 2">A2-2</strain>
    </source>
</reference>
<dbReference type="EMBL" id="JAPMOU010000017">
    <property type="protein sequence ID" value="MDE1463182.1"/>
    <property type="molecule type" value="Genomic_DNA"/>
</dbReference>
<dbReference type="PROSITE" id="PS51257">
    <property type="entry name" value="PROKAR_LIPOPROTEIN"/>
    <property type="match status" value="1"/>
</dbReference>
<sequence length="148" mass="16791">MRLFQLVFLMLVLALSGCQAIYQKPMLIAPTMLLDKVRIRNYLSQCLTIKPLGVRHTPENVVLLTEMIASQDISQCQCKSVYVEYQVEERLLSSGSAYGKATQINWGQGYFIAPVPKFQLKPQLITLKHDTALQYQGPLIVSLRCKDE</sequence>
<name>A0ABT5UCE5_9GAMM</name>
<organism evidence="1 2">
    <name type="scientific">Spartinivicinus poritis</name>
    <dbReference type="NCBI Taxonomy" id="2994640"/>
    <lineage>
        <taxon>Bacteria</taxon>
        <taxon>Pseudomonadati</taxon>
        <taxon>Pseudomonadota</taxon>
        <taxon>Gammaproteobacteria</taxon>
        <taxon>Oceanospirillales</taxon>
        <taxon>Zooshikellaceae</taxon>
        <taxon>Spartinivicinus</taxon>
    </lineage>
</organism>